<evidence type="ECO:0000313" key="2">
    <source>
        <dbReference type="Proteomes" id="UP000235803"/>
    </source>
</evidence>
<protein>
    <submittedName>
        <fullName evidence="1">Uncharacterized protein</fullName>
    </submittedName>
</protein>
<comment type="caution">
    <text evidence="1">The sequence shown here is derived from an EMBL/GenBank/DDBJ whole genome shotgun (WGS) entry which is preliminary data.</text>
</comment>
<dbReference type="Proteomes" id="UP000235803">
    <property type="component" value="Unassembled WGS sequence"/>
</dbReference>
<keyword evidence="2" id="KW-1185">Reference proteome</keyword>
<reference evidence="1 2" key="1">
    <citation type="submission" date="2018-01" db="EMBL/GenBank/DDBJ databases">
        <title>Halomonas endophytica sp. nov., isolated from storage liquid in the stems of Populus euphratica.</title>
        <authorList>
            <person name="Chen C."/>
        </authorList>
    </citation>
    <scope>NUCLEOTIDE SEQUENCE [LARGE SCALE GENOMIC DNA]</scope>
    <source>
        <strain evidence="1 2">MC28</strain>
    </source>
</reference>
<accession>A0A2N7TUC3</accession>
<evidence type="ECO:0000313" key="1">
    <source>
        <dbReference type="EMBL" id="PMR71783.1"/>
    </source>
</evidence>
<name>A0A2N7TUC3_9GAMM</name>
<dbReference type="EMBL" id="PNRF01000050">
    <property type="protein sequence ID" value="PMR71783.1"/>
    <property type="molecule type" value="Genomic_DNA"/>
</dbReference>
<proteinExistence type="predicted"/>
<dbReference type="RefSeq" id="WP_102655692.1">
    <property type="nucleotide sequence ID" value="NZ_PNRF01000050.1"/>
</dbReference>
<organism evidence="1 2">
    <name type="scientific">Billgrantia endophytica</name>
    <dbReference type="NCBI Taxonomy" id="2033802"/>
    <lineage>
        <taxon>Bacteria</taxon>
        <taxon>Pseudomonadati</taxon>
        <taxon>Pseudomonadota</taxon>
        <taxon>Gammaproteobacteria</taxon>
        <taxon>Oceanospirillales</taxon>
        <taxon>Halomonadaceae</taxon>
        <taxon>Billgrantia</taxon>
    </lineage>
</organism>
<sequence length="186" mass="21356">MSIFHGNKSRIAKSLGYNTYGVGIRVHNRDYERSIDNYFKRGKGELDIKMIERDSDYGVFELTMNSKTMDKPITTQIETRIDGLQSIDKPMELVNQVTDFLQEATKDIFVKSRGAKAVLSPDNRSNDIKKDFIKMEAMATKVQEKISNALTYGCELSNKMDKEKVQDYKAKNQNNLSYSLNFRPAM</sequence>
<gene>
    <name evidence="1" type="ORF">C1H69_22890</name>
</gene>
<dbReference type="AlphaFoldDB" id="A0A2N7TUC3"/>